<dbReference type="PANTHER" id="PTHR43420">
    <property type="entry name" value="ACETYLTRANSFERASE"/>
    <property type="match status" value="1"/>
</dbReference>
<sequence length="179" mass="20363">MNYKIRKAVNEDAKQIAVVHVDSWRTTYTGIVADAYLESLTYESKEKMWRSIDPDTVFVAENEDGEIVGFAGFGQERTREYGFDGELYAIYLLKEVQGAGIGRRLVEAVADELMQKNYQSMLLWVMNANPSKGFYERFSPEKIAEDVYTIEGTGHQETALGWRDLQKLSAALKRKEGSL</sequence>
<dbReference type="AlphaFoldDB" id="A0A6I2MGX0"/>
<dbReference type="InterPro" id="IPR050680">
    <property type="entry name" value="YpeA/RimI_acetyltransf"/>
</dbReference>
<keyword evidence="2" id="KW-0012">Acyltransferase</keyword>
<accession>A0A6I2MGX0</accession>
<gene>
    <name evidence="4" type="ORF">GJU41_20685</name>
</gene>
<dbReference type="Pfam" id="PF00583">
    <property type="entry name" value="Acetyltransf_1"/>
    <property type="match status" value="1"/>
</dbReference>
<proteinExistence type="predicted"/>
<keyword evidence="1 4" id="KW-0808">Transferase</keyword>
<keyword evidence="5" id="KW-1185">Reference proteome</keyword>
<organism evidence="4 5">
    <name type="scientific">Metabacillus idriensis</name>
    <dbReference type="NCBI Taxonomy" id="324768"/>
    <lineage>
        <taxon>Bacteria</taxon>
        <taxon>Bacillati</taxon>
        <taxon>Bacillota</taxon>
        <taxon>Bacilli</taxon>
        <taxon>Bacillales</taxon>
        <taxon>Bacillaceae</taxon>
        <taxon>Metabacillus</taxon>
    </lineage>
</organism>
<evidence type="ECO:0000256" key="1">
    <source>
        <dbReference type="ARBA" id="ARBA00022679"/>
    </source>
</evidence>
<dbReference type="CDD" id="cd04301">
    <property type="entry name" value="NAT_SF"/>
    <property type="match status" value="1"/>
</dbReference>
<feature type="domain" description="N-acetyltransferase" evidence="3">
    <location>
        <begin position="3"/>
        <end position="167"/>
    </location>
</feature>
<dbReference type="InterPro" id="IPR016181">
    <property type="entry name" value="Acyl_CoA_acyltransferase"/>
</dbReference>
<name>A0A6I2MGX0_9BACI</name>
<dbReference type="GO" id="GO:0016747">
    <property type="term" value="F:acyltransferase activity, transferring groups other than amino-acyl groups"/>
    <property type="evidence" value="ECO:0007669"/>
    <property type="project" value="InterPro"/>
</dbReference>
<evidence type="ECO:0000259" key="3">
    <source>
        <dbReference type="PROSITE" id="PS51186"/>
    </source>
</evidence>
<reference evidence="4 5" key="1">
    <citation type="submission" date="2019-11" db="EMBL/GenBank/DDBJ databases">
        <title>Bacillus idriensis genome.</title>
        <authorList>
            <person name="Konopka E.N."/>
            <person name="Newman J.D."/>
        </authorList>
    </citation>
    <scope>NUCLEOTIDE SEQUENCE [LARGE SCALE GENOMIC DNA]</scope>
    <source>
        <strain evidence="4 5">DSM 19097</strain>
    </source>
</reference>
<dbReference type="RefSeq" id="WP_154319452.1">
    <property type="nucleotide sequence ID" value="NZ_CAJGAA010000010.1"/>
</dbReference>
<protein>
    <submittedName>
        <fullName evidence="4">GNAT family N-acetyltransferase</fullName>
    </submittedName>
</protein>
<evidence type="ECO:0000256" key="2">
    <source>
        <dbReference type="ARBA" id="ARBA00023315"/>
    </source>
</evidence>
<evidence type="ECO:0000313" key="4">
    <source>
        <dbReference type="EMBL" id="MRX56382.1"/>
    </source>
</evidence>
<dbReference type="InterPro" id="IPR000182">
    <property type="entry name" value="GNAT_dom"/>
</dbReference>
<dbReference type="Proteomes" id="UP000441585">
    <property type="component" value="Unassembled WGS sequence"/>
</dbReference>
<dbReference type="SUPFAM" id="SSF55729">
    <property type="entry name" value="Acyl-CoA N-acyltransferases (Nat)"/>
    <property type="match status" value="1"/>
</dbReference>
<comment type="caution">
    <text evidence="4">The sequence shown here is derived from an EMBL/GenBank/DDBJ whole genome shotgun (WGS) entry which is preliminary data.</text>
</comment>
<evidence type="ECO:0000313" key="5">
    <source>
        <dbReference type="Proteomes" id="UP000441585"/>
    </source>
</evidence>
<dbReference type="Gene3D" id="3.40.630.30">
    <property type="match status" value="1"/>
</dbReference>
<dbReference type="EMBL" id="WKKF01000011">
    <property type="protein sequence ID" value="MRX56382.1"/>
    <property type="molecule type" value="Genomic_DNA"/>
</dbReference>
<dbReference type="PROSITE" id="PS51186">
    <property type="entry name" value="GNAT"/>
    <property type="match status" value="1"/>
</dbReference>